<proteinExistence type="predicted"/>
<sequence>MPANTALIFHTSASKGKAELHPATGLVKPLSTTDSVHEGNSFALSTPEATYMEARQYWENLLANAPVGLDIPMDRPRPSEPTARAATESLSLDPTLVNAMVSRSIAFGVAPSHVWCTTVAAYLARICHTDDLVIDMTDGFAAADSASVTIPVRIRINSQSPDLAALAQHIAKQARASAVQLTPGFDPYSVILKAAQCQLIRVGLCLHPGMHDNDSHADEPALHSAQQHGISFIVDLTSHSTAVTLVYNPDLFESVTIQRLGANLLHYCEAVVGAGQGLFEAPLVCRGEAHLLIEEFGRNPSATYDPLDPAAENIVSAFRAAVQKYPDTVALESPAHQETYASLNAKIEGLARALLALGVRSEDRVAVVVVNNPAAVIIMFAVWLVGAVYVPIAGTLPAERQRYMAAQAGSCSQVVVMTGTEDVWPQVHQGLDLISALPEGSVHPPLPYNYHPDAPVLVLFTSGTTGQPKGVQINCSNLSNEILAPETSLCPWPGARVFQAASPVFGGFFMNTLSTLRQGGTLVYPGDDMRATLATVDVASMTASLLDTLNPDDYPNLKLINVGGETLLRELADRWCHRVTLRNLYGPAEATMANMTTTVACGGKVTIGRPITNAECYIIDDHHQLVPIGFTGEICLGGAGVSGGYVNRPELNGVKFVQLPFTSGRVYKTGDYGRWLPSGEVQYLGRVDDQVKIRGHRVELGEICSTLLQLPDVKKAQALVQDGRLLVFVTPTTLVASELLAALRVTLPEYMLPQRLFCLDDIPLNVNGKANRAELLAYVTRLNDSLDATTTVTAWKYRSKVARAVTASIEAVLNLPSHAITADQSFFQLGGDSLSAIRLSTLLRQEGIEAPVPSIFKADTIDLLITELETTINPTATVEPDLPYQPYSLLSPDATSVTVIREIAAQMAGVKLVNIQDILPVSGPQSDFLINTLKDPTAYMVQSVVEVKGTLDVDRFRRSWEQIGLRHEALRAKFVVASAFSDHPFLQLIMDRCDFEWLYQPIVSDDVDTAIQKFKEADGQRGFTLAGPLLRLALFGVGTTSHRLCVTVHHALLDAWSTGIVLAETMESYHGTPHQDRIQYHSFLGQAGLRDPASAIQYWQTNLDGVRVQPPVQFPVALASSERSHGTIGYQFSPPLDAIRSYCQSVGVTLNSLLRAVWAMTLARYTGFYDEVTFGVLTSGRNLPVEGIEGMVGLCINALPLRLSLPTHGHFVDFLHQVNQTSGALMAYEQCSLVDILRWAKIPADVQLLSSLLVYDNFEAYRPTVANPTVEYGVRTSQNTTEYAYALQFADHADRLGVNIQFQKAHCQASYVQLMSQFMDHCLLTIVTHHDTEIDGLMRLPQSEQALVSRWSAGTTVDFPQKDWLPHQFFTQHLAARPDTIALESATAQFTYAEVYRRACAITAILRDRGARPGHQVVLLFVRCPEFIFGYLAVLLLGGVCVPMDTGNAVDRLAYMVDLLDDPWVVANSTTSELAAELGIDTSRLVFADHAVTPADPGQERHRLLDQHSPDSLAYIVFTSGTTGRPKGVQVNQRSLANFVLAMSERVRLPSGCRFLQIASLSFDASHAEILVTFHAGGTLVLQDGDGRNLHNIYGPSEATIASHYKLIRPGDAVTIGSTLTNVQCHILDEQLRPVPIGMPGELCIGGVALSRGYLKQPELTEKAFVPNPLGTGNLYRTGDLGCWLSNGEVRVLGRKDYQVKLRGFRIELGEIESSCQTFPGVTNAVAVIKGQHLVAYVTPATIDTAELKISIAAKLPQYMVPTYLVGLDKIPLTLVGKADRKTLESLPLPTPSKSIDDDTYTSETFVIIRRALIETLNVEPSWVVPSVSILELGGDSLSAIQFAARCKTYGLSLKVSDILKYPRLSDLEQHVEFL</sequence>
<dbReference type="GO" id="GO:0044550">
    <property type="term" value="P:secondary metabolite biosynthetic process"/>
    <property type="evidence" value="ECO:0007669"/>
    <property type="project" value="TreeGrafter"/>
</dbReference>
<dbReference type="InterPro" id="IPR036736">
    <property type="entry name" value="ACP-like_sf"/>
</dbReference>
<dbReference type="Gene3D" id="3.30.559.10">
    <property type="entry name" value="Chloramphenicol acetyltransferase-like domain"/>
    <property type="match status" value="1"/>
</dbReference>
<dbReference type="InterPro" id="IPR020806">
    <property type="entry name" value="PKS_PP-bd"/>
</dbReference>
<dbReference type="Gene3D" id="3.30.300.30">
    <property type="match status" value="2"/>
</dbReference>
<dbReference type="InterPro" id="IPR000873">
    <property type="entry name" value="AMP-dep_synth/lig_dom"/>
</dbReference>
<dbReference type="GO" id="GO:0005737">
    <property type="term" value="C:cytoplasm"/>
    <property type="evidence" value="ECO:0007669"/>
    <property type="project" value="TreeGrafter"/>
</dbReference>
<dbReference type="EMBL" id="JANBPT010000001">
    <property type="protein sequence ID" value="KAJ1930731.1"/>
    <property type="molecule type" value="Genomic_DNA"/>
</dbReference>
<dbReference type="InterPro" id="IPR006162">
    <property type="entry name" value="Ppantetheine_attach_site"/>
</dbReference>
<dbReference type="InterPro" id="IPR009081">
    <property type="entry name" value="PP-bd_ACP"/>
</dbReference>
<dbReference type="Pfam" id="PF13193">
    <property type="entry name" value="AMP-binding_C"/>
    <property type="match status" value="1"/>
</dbReference>
<feature type="domain" description="Carrier" evidence="4">
    <location>
        <begin position="796"/>
        <end position="872"/>
    </location>
</feature>
<dbReference type="SUPFAM" id="SSF52777">
    <property type="entry name" value="CoA-dependent acyltransferases"/>
    <property type="match status" value="3"/>
</dbReference>
<keyword evidence="3" id="KW-0436">Ligase</keyword>
<keyword evidence="6" id="KW-1185">Reference proteome</keyword>
<dbReference type="PROSITE" id="PS50075">
    <property type="entry name" value="CARRIER"/>
    <property type="match status" value="2"/>
</dbReference>
<keyword evidence="2" id="KW-0597">Phosphoprotein</keyword>
<evidence type="ECO:0000313" key="6">
    <source>
        <dbReference type="Proteomes" id="UP001150569"/>
    </source>
</evidence>
<dbReference type="InterPro" id="IPR025110">
    <property type="entry name" value="AMP-bd_C"/>
</dbReference>
<name>A0A9W8AJ98_9FUNG</name>
<accession>A0A9W8AJ98</accession>
<dbReference type="GO" id="GO:0016874">
    <property type="term" value="F:ligase activity"/>
    <property type="evidence" value="ECO:0007669"/>
    <property type="project" value="UniProtKB-KW"/>
</dbReference>
<dbReference type="PROSITE" id="PS00455">
    <property type="entry name" value="AMP_BINDING"/>
    <property type="match status" value="2"/>
</dbReference>
<dbReference type="Proteomes" id="UP001150569">
    <property type="component" value="Unassembled WGS sequence"/>
</dbReference>
<dbReference type="SUPFAM" id="SSF47336">
    <property type="entry name" value="ACP-like"/>
    <property type="match status" value="2"/>
</dbReference>
<dbReference type="CDD" id="cd05930">
    <property type="entry name" value="A_NRPS"/>
    <property type="match status" value="2"/>
</dbReference>
<dbReference type="GO" id="GO:0031177">
    <property type="term" value="F:phosphopantetheine binding"/>
    <property type="evidence" value="ECO:0007669"/>
    <property type="project" value="InterPro"/>
</dbReference>
<evidence type="ECO:0000256" key="1">
    <source>
        <dbReference type="ARBA" id="ARBA00022450"/>
    </source>
</evidence>
<evidence type="ECO:0000256" key="3">
    <source>
        <dbReference type="ARBA" id="ARBA00022598"/>
    </source>
</evidence>
<reference evidence="5" key="1">
    <citation type="submission" date="2022-07" db="EMBL/GenBank/DDBJ databases">
        <title>Phylogenomic reconstructions and comparative analyses of Kickxellomycotina fungi.</title>
        <authorList>
            <person name="Reynolds N.K."/>
            <person name="Stajich J.E."/>
            <person name="Barry K."/>
            <person name="Grigoriev I.V."/>
            <person name="Crous P."/>
            <person name="Smith M.E."/>
        </authorList>
    </citation>
    <scope>NUCLEOTIDE SEQUENCE</scope>
    <source>
        <strain evidence="5">RSA 861</strain>
    </source>
</reference>
<dbReference type="Pfam" id="PF00501">
    <property type="entry name" value="AMP-binding"/>
    <property type="match status" value="3"/>
</dbReference>
<dbReference type="PANTHER" id="PTHR45527">
    <property type="entry name" value="NONRIBOSOMAL PEPTIDE SYNTHETASE"/>
    <property type="match status" value="1"/>
</dbReference>
<evidence type="ECO:0000313" key="5">
    <source>
        <dbReference type="EMBL" id="KAJ1930731.1"/>
    </source>
</evidence>
<dbReference type="Pfam" id="PF00550">
    <property type="entry name" value="PP-binding"/>
    <property type="match status" value="2"/>
</dbReference>
<dbReference type="Gene3D" id="1.10.1200.10">
    <property type="entry name" value="ACP-like"/>
    <property type="match status" value="2"/>
</dbReference>
<dbReference type="GO" id="GO:0043041">
    <property type="term" value="P:amino acid activation for nonribosomal peptide biosynthetic process"/>
    <property type="evidence" value="ECO:0007669"/>
    <property type="project" value="TreeGrafter"/>
</dbReference>
<dbReference type="Pfam" id="PF00668">
    <property type="entry name" value="Condensation"/>
    <property type="match status" value="1"/>
</dbReference>
<comment type="caution">
    <text evidence="5">The sequence shown here is derived from an EMBL/GenBank/DDBJ whole genome shotgun (WGS) entry which is preliminary data.</text>
</comment>
<gene>
    <name evidence="5" type="ORF">IWQ60_000015</name>
</gene>
<dbReference type="InterPro" id="IPR001242">
    <property type="entry name" value="Condensation_dom"/>
</dbReference>
<dbReference type="SMART" id="SM00823">
    <property type="entry name" value="PKS_PP"/>
    <property type="match status" value="2"/>
</dbReference>
<feature type="domain" description="Carrier" evidence="4">
    <location>
        <begin position="1803"/>
        <end position="1875"/>
    </location>
</feature>
<protein>
    <recommendedName>
        <fullName evidence="4">Carrier domain-containing protein</fullName>
    </recommendedName>
</protein>
<dbReference type="PANTHER" id="PTHR45527:SF1">
    <property type="entry name" value="FATTY ACID SYNTHASE"/>
    <property type="match status" value="1"/>
</dbReference>
<dbReference type="OrthoDB" id="416786at2759"/>
<dbReference type="PROSITE" id="PS00012">
    <property type="entry name" value="PHOSPHOPANTETHEINE"/>
    <property type="match status" value="1"/>
</dbReference>
<dbReference type="InterPro" id="IPR023213">
    <property type="entry name" value="CAT-like_dom_sf"/>
</dbReference>
<evidence type="ECO:0000256" key="2">
    <source>
        <dbReference type="ARBA" id="ARBA00022553"/>
    </source>
</evidence>
<dbReference type="SUPFAM" id="SSF56801">
    <property type="entry name" value="Acetyl-CoA synthetase-like"/>
    <property type="match status" value="2"/>
</dbReference>
<organism evidence="5 6">
    <name type="scientific">Tieghemiomyces parasiticus</name>
    <dbReference type="NCBI Taxonomy" id="78921"/>
    <lineage>
        <taxon>Eukaryota</taxon>
        <taxon>Fungi</taxon>
        <taxon>Fungi incertae sedis</taxon>
        <taxon>Zoopagomycota</taxon>
        <taxon>Kickxellomycotina</taxon>
        <taxon>Dimargaritomycetes</taxon>
        <taxon>Dimargaritales</taxon>
        <taxon>Dimargaritaceae</taxon>
        <taxon>Tieghemiomyces</taxon>
    </lineage>
</organism>
<dbReference type="Gene3D" id="3.30.559.30">
    <property type="entry name" value="Nonribosomal peptide synthetase, condensation domain"/>
    <property type="match status" value="2"/>
</dbReference>
<keyword evidence="1" id="KW-0596">Phosphopantetheine</keyword>
<dbReference type="InterPro" id="IPR020845">
    <property type="entry name" value="AMP-binding_CS"/>
</dbReference>
<dbReference type="InterPro" id="IPR042099">
    <property type="entry name" value="ANL_N_sf"/>
</dbReference>
<dbReference type="Gene3D" id="3.40.50.12780">
    <property type="entry name" value="N-terminal domain of ligase-like"/>
    <property type="match status" value="3"/>
</dbReference>
<dbReference type="InterPro" id="IPR045851">
    <property type="entry name" value="AMP-bd_C_sf"/>
</dbReference>
<evidence type="ECO:0000259" key="4">
    <source>
        <dbReference type="PROSITE" id="PS50075"/>
    </source>
</evidence>